<evidence type="ECO:0000256" key="4">
    <source>
        <dbReference type="ARBA" id="ARBA00022840"/>
    </source>
</evidence>
<dbReference type="PROSITE" id="PS50893">
    <property type="entry name" value="ABC_TRANSPORTER_2"/>
    <property type="match status" value="1"/>
</dbReference>
<dbReference type="RefSeq" id="WP_110032995.1">
    <property type="nucleotide sequence ID" value="NZ_QGTR01000004.1"/>
</dbReference>
<dbReference type="InterPro" id="IPR003593">
    <property type="entry name" value="AAA+_ATPase"/>
</dbReference>
<dbReference type="EMBL" id="QGTR01000004">
    <property type="protein sequence ID" value="PWV98820.1"/>
    <property type="molecule type" value="Genomic_DNA"/>
</dbReference>
<dbReference type="GO" id="GO:0016887">
    <property type="term" value="F:ATP hydrolysis activity"/>
    <property type="evidence" value="ECO:0007669"/>
    <property type="project" value="InterPro"/>
</dbReference>
<dbReference type="GO" id="GO:0005524">
    <property type="term" value="F:ATP binding"/>
    <property type="evidence" value="ECO:0007669"/>
    <property type="project" value="UniProtKB-KW"/>
</dbReference>
<dbReference type="InterPro" id="IPR052156">
    <property type="entry name" value="BCAA_Transport_ATP-bd_LivF"/>
</dbReference>
<gene>
    <name evidence="7" type="ORF">DFR52_104110</name>
</gene>
<keyword evidence="5" id="KW-0029">Amino-acid transport</keyword>
<dbReference type="Pfam" id="PF00005">
    <property type="entry name" value="ABC_tran"/>
    <property type="match status" value="1"/>
</dbReference>
<protein>
    <submittedName>
        <fullName evidence="7">Branched-chain amino acid transport system ATP-binding protein</fullName>
    </submittedName>
</protein>
<dbReference type="SUPFAM" id="SSF52540">
    <property type="entry name" value="P-loop containing nucleoside triphosphate hydrolases"/>
    <property type="match status" value="1"/>
</dbReference>
<evidence type="ECO:0000256" key="2">
    <source>
        <dbReference type="ARBA" id="ARBA00022448"/>
    </source>
</evidence>
<organism evidence="7 8">
    <name type="scientific">Hoeflea marina</name>
    <dbReference type="NCBI Taxonomy" id="274592"/>
    <lineage>
        <taxon>Bacteria</taxon>
        <taxon>Pseudomonadati</taxon>
        <taxon>Pseudomonadota</taxon>
        <taxon>Alphaproteobacteria</taxon>
        <taxon>Hyphomicrobiales</taxon>
        <taxon>Rhizobiaceae</taxon>
        <taxon>Hoeflea</taxon>
    </lineage>
</organism>
<proteinExistence type="inferred from homology"/>
<evidence type="ECO:0000259" key="6">
    <source>
        <dbReference type="PROSITE" id="PS50893"/>
    </source>
</evidence>
<reference evidence="7 8" key="1">
    <citation type="submission" date="2018-05" db="EMBL/GenBank/DDBJ databases">
        <title>Genomic Encyclopedia of Type Strains, Phase IV (KMG-IV): sequencing the most valuable type-strain genomes for metagenomic binning, comparative biology and taxonomic classification.</title>
        <authorList>
            <person name="Goeker M."/>
        </authorList>
    </citation>
    <scope>NUCLEOTIDE SEQUENCE [LARGE SCALE GENOMIC DNA]</scope>
    <source>
        <strain evidence="7 8">DSM 16791</strain>
    </source>
</reference>
<keyword evidence="2" id="KW-0813">Transport</keyword>
<dbReference type="OrthoDB" id="9776369at2"/>
<dbReference type="GO" id="GO:0015807">
    <property type="term" value="P:L-amino acid transport"/>
    <property type="evidence" value="ECO:0007669"/>
    <property type="project" value="TreeGrafter"/>
</dbReference>
<name>A0A317PHF9_9HYPH</name>
<dbReference type="Gene3D" id="3.40.50.300">
    <property type="entry name" value="P-loop containing nucleotide triphosphate hydrolases"/>
    <property type="match status" value="1"/>
</dbReference>
<dbReference type="PANTHER" id="PTHR43820:SF4">
    <property type="entry name" value="HIGH-AFFINITY BRANCHED-CHAIN AMINO ACID TRANSPORT ATP-BINDING PROTEIN LIVF"/>
    <property type="match status" value="1"/>
</dbReference>
<dbReference type="InterPro" id="IPR027417">
    <property type="entry name" value="P-loop_NTPase"/>
</dbReference>
<dbReference type="Proteomes" id="UP000246352">
    <property type="component" value="Unassembled WGS sequence"/>
</dbReference>
<sequence length="232" mass="25126">MTLEARNLVAGYGDKSILEKVSFNLADGEILAFFGHNGAGKSTTLKAVLGLLPAKEGQILLDGERIEHLTVSARLKRGLRLLPEGKGVFPDLNVQDSIEIVSQSNRDPNGAKISADDVYDLLPVLRDRRKTIAGEMSGGQQQMLAFGLALLGSPKCVLLEEPSVGLQPDLVEELFGKMSDICKKLSISAILVEHKIASAMKIADHVMIINSGKLVFNGSKAEAEQINLWNYF</sequence>
<evidence type="ECO:0000256" key="3">
    <source>
        <dbReference type="ARBA" id="ARBA00022741"/>
    </source>
</evidence>
<comment type="similarity">
    <text evidence="1">Belongs to the ABC transporter superfamily.</text>
</comment>
<dbReference type="InterPro" id="IPR017871">
    <property type="entry name" value="ABC_transporter-like_CS"/>
</dbReference>
<evidence type="ECO:0000313" key="8">
    <source>
        <dbReference type="Proteomes" id="UP000246352"/>
    </source>
</evidence>
<evidence type="ECO:0000313" key="7">
    <source>
        <dbReference type="EMBL" id="PWV98820.1"/>
    </source>
</evidence>
<dbReference type="GO" id="GO:0015658">
    <property type="term" value="F:branched-chain amino acid transmembrane transporter activity"/>
    <property type="evidence" value="ECO:0007669"/>
    <property type="project" value="TreeGrafter"/>
</dbReference>
<keyword evidence="4 7" id="KW-0067">ATP-binding</keyword>
<accession>A0A317PHF9</accession>
<evidence type="ECO:0000256" key="5">
    <source>
        <dbReference type="ARBA" id="ARBA00022970"/>
    </source>
</evidence>
<comment type="caution">
    <text evidence="7">The sequence shown here is derived from an EMBL/GenBank/DDBJ whole genome shotgun (WGS) entry which is preliminary data.</text>
</comment>
<feature type="domain" description="ABC transporter" evidence="6">
    <location>
        <begin position="3"/>
        <end position="228"/>
    </location>
</feature>
<dbReference type="AlphaFoldDB" id="A0A317PHF9"/>
<dbReference type="PANTHER" id="PTHR43820">
    <property type="entry name" value="HIGH-AFFINITY BRANCHED-CHAIN AMINO ACID TRANSPORT ATP-BINDING PROTEIN LIVF"/>
    <property type="match status" value="1"/>
</dbReference>
<keyword evidence="8" id="KW-1185">Reference proteome</keyword>
<dbReference type="SMART" id="SM00382">
    <property type="entry name" value="AAA"/>
    <property type="match status" value="1"/>
</dbReference>
<dbReference type="InterPro" id="IPR003439">
    <property type="entry name" value="ABC_transporter-like_ATP-bd"/>
</dbReference>
<evidence type="ECO:0000256" key="1">
    <source>
        <dbReference type="ARBA" id="ARBA00005417"/>
    </source>
</evidence>
<dbReference type="PROSITE" id="PS00211">
    <property type="entry name" value="ABC_TRANSPORTER_1"/>
    <property type="match status" value="1"/>
</dbReference>
<keyword evidence="3" id="KW-0547">Nucleotide-binding</keyword>